<dbReference type="RefSeq" id="WP_161047598.1">
    <property type="nucleotide sequence ID" value="NZ_WWCS01000024.1"/>
</dbReference>
<evidence type="ECO:0000313" key="1">
    <source>
        <dbReference type="EMBL" id="MYN42710.1"/>
    </source>
</evidence>
<dbReference type="EMBL" id="WWCS01000024">
    <property type="protein sequence ID" value="MYN42710.1"/>
    <property type="molecule type" value="Genomic_DNA"/>
</dbReference>
<evidence type="ECO:0000313" key="2">
    <source>
        <dbReference type="Proteomes" id="UP000466332"/>
    </source>
</evidence>
<protein>
    <submittedName>
        <fullName evidence="1">Uncharacterized protein</fullName>
    </submittedName>
</protein>
<accession>A0ABW9WRH1</accession>
<gene>
    <name evidence="1" type="ORF">GTP55_25530</name>
</gene>
<name>A0ABW9WRH1_9BURK</name>
<keyword evidence="2" id="KW-1185">Reference proteome</keyword>
<reference evidence="1 2" key="1">
    <citation type="submission" date="2019-12" db="EMBL/GenBank/DDBJ databases">
        <title>Novel species isolated from a subtropical stream in China.</title>
        <authorList>
            <person name="Lu H."/>
        </authorList>
    </citation>
    <scope>NUCLEOTIDE SEQUENCE [LARGE SCALE GENOMIC DNA]</scope>
    <source>
        <strain evidence="1 2">FT109W</strain>
    </source>
</reference>
<comment type="caution">
    <text evidence="1">The sequence shown here is derived from an EMBL/GenBank/DDBJ whole genome shotgun (WGS) entry which is preliminary data.</text>
</comment>
<sequence>MMYDLSREERRHLAINRETTTGALIPKRCACGKAAKAKQLDQHGKCVACQLADRVATLHEGDLDILRHMLGATPHHAQVRWGFRNEYLVNRRDAAALERLVAAGFARAGRPLLQLQYFHATDVGCRLAGLSAKRAAVALSLGAKP</sequence>
<dbReference type="Proteomes" id="UP000466332">
    <property type="component" value="Unassembled WGS sequence"/>
</dbReference>
<organism evidence="1 2">
    <name type="scientific">Duganella margarita</name>
    <dbReference type="NCBI Taxonomy" id="2692170"/>
    <lineage>
        <taxon>Bacteria</taxon>
        <taxon>Pseudomonadati</taxon>
        <taxon>Pseudomonadota</taxon>
        <taxon>Betaproteobacteria</taxon>
        <taxon>Burkholderiales</taxon>
        <taxon>Oxalobacteraceae</taxon>
        <taxon>Telluria group</taxon>
        <taxon>Duganella</taxon>
    </lineage>
</organism>
<proteinExistence type="predicted"/>